<dbReference type="SUPFAM" id="SSF46689">
    <property type="entry name" value="Homeodomain-like"/>
    <property type="match status" value="1"/>
</dbReference>
<organism evidence="6 7">
    <name type="scientific">Galactobacter valiniphilus</name>
    <dbReference type="NCBI Taxonomy" id="2676122"/>
    <lineage>
        <taxon>Bacteria</taxon>
        <taxon>Bacillati</taxon>
        <taxon>Actinomycetota</taxon>
        <taxon>Actinomycetes</taxon>
        <taxon>Micrococcales</taxon>
        <taxon>Micrococcaceae</taxon>
        <taxon>Galactobacter</taxon>
    </lineage>
</organism>
<dbReference type="InterPro" id="IPR023772">
    <property type="entry name" value="DNA-bd_HTH_TetR-type_CS"/>
</dbReference>
<reference evidence="6 7" key="1">
    <citation type="submission" date="2018-07" db="EMBL/GenBank/DDBJ databases">
        <title>Arthrobacter sp. nov., isolated from raw cow's milk with high bacterial count.</title>
        <authorList>
            <person name="Hahne J."/>
            <person name="Isele D."/>
            <person name="Lipski A."/>
        </authorList>
    </citation>
    <scope>NUCLEOTIDE SEQUENCE [LARGE SCALE GENOMIC DNA]</scope>
    <source>
        <strain evidence="6 7">JZ R-35</strain>
    </source>
</reference>
<feature type="DNA-binding region" description="H-T-H motif" evidence="4">
    <location>
        <begin position="25"/>
        <end position="44"/>
    </location>
</feature>
<evidence type="ECO:0000256" key="1">
    <source>
        <dbReference type="ARBA" id="ARBA00023015"/>
    </source>
</evidence>
<keyword evidence="1" id="KW-0805">Transcription regulation</keyword>
<keyword evidence="7" id="KW-1185">Reference proteome</keyword>
<proteinExistence type="predicted"/>
<name>A0A399JGB9_9MICC</name>
<dbReference type="InterPro" id="IPR050109">
    <property type="entry name" value="HTH-type_TetR-like_transc_reg"/>
</dbReference>
<comment type="caution">
    <text evidence="6">The sequence shown here is derived from an EMBL/GenBank/DDBJ whole genome shotgun (WGS) entry which is preliminary data.</text>
</comment>
<gene>
    <name evidence="6" type="ORF">DWB68_02615</name>
</gene>
<sequence length="174" mass="18503">MALSRDTVVETATRILREYGLGDLTMRRLARELGVQPGALYWHVASKQDLLVAVTEALMDTLPVHDDAVGLGDWLASTLLPVPDAADVVRVALAWRPEVVSALAAFEELAGAAGVGAGVAARQAWARGALDLVLGAVADHQEGARAAAARETEPPAVEHALERVREAMERWARA</sequence>
<dbReference type="PROSITE" id="PS01081">
    <property type="entry name" value="HTH_TETR_1"/>
    <property type="match status" value="1"/>
</dbReference>
<dbReference type="GO" id="GO:0003700">
    <property type="term" value="F:DNA-binding transcription factor activity"/>
    <property type="evidence" value="ECO:0007669"/>
    <property type="project" value="TreeGrafter"/>
</dbReference>
<dbReference type="RefSeq" id="WP_119423591.1">
    <property type="nucleotide sequence ID" value="NZ_QQXK01000004.1"/>
</dbReference>
<evidence type="ECO:0000313" key="6">
    <source>
        <dbReference type="EMBL" id="RII43219.1"/>
    </source>
</evidence>
<evidence type="ECO:0000256" key="3">
    <source>
        <dbReference type="ARBA" id="ARBA00023163"/>
    </source>
</evidence>
<dbReference type="PANTHER" id="PTHR30055:SF151">
    <property type="entry name" value="TRANSCRIPTIONAL REGULATORY PROTEIN"/>
    <property type="match status" value="1"/>
</dbReference>
<dbReference type="Gene3D" id="1.10.357.10">
    <property type="entry name" value="Tetracycline Repressor, domain 2"/>
    <property type="match status" value="1"/>
</dbReference>
<accession>A0A399JGB9</accession>
<dbReference type="AlphaFoldDB" id="A0A399JGB9"/>
<dbReference type="InterPro" id="IPR001647">
    <property type="entry name" value="HTH_TetR"/>
</dbReference>
<dbReference type="InterPro" id="IPR009057">
    <property type="entry name" value="Homeodomain-like_sf"/>
</dbReference>
<evidence type="ECO:0000256" key="4">
    <source>
        <dbReference type="PROSITE-ProRule" id="PRU00335"/>
    </source>
</evidence>
<dbReference type="EMBL" id="QQXK01000004">
    <property type="protein sequence ID" value="RII43219.1"/>
    <property type="molecule type" value="Genomic_DNA"/>
</dbReference>
<protein>
    <submittedName>
        <fullName evidence="6">TetR/AcrR family transcriptional regulator</fullName>
    </submittedName>
</protein>
<evidence type="ECO:0000313" key="7">
    <source>
        <dbReference type="Proteomes" id="UP000265419"/>
    </source>
</evidence>
<keyword evidence="3" id="KW-0804">Transcription</keyword>
<evidence type="ECO:0000256" key="2">
    <source>
        <dbReference type="ARBA" id="ARBA00023125"/>
    </source>
</evidence>
<dbReference type="PANTHER" id="PTHR30055">
    <property type="entry name" value="HTH-TYPE TRANSCRIPTIONAL REGULATOR RUTR"/>
    <property type="match status" value="1"/>
</dbReference>
<dbReference type="Pfam" id="PF00440">
    <property type="entry name" value="TetR_N"/>
    <property type="match status" value="1"/>
</dbReference>
<dbReference type="GO" id="GO:0000976">
    <property type="term" value="F:transcription cis-regulatory region binding"/>
    <property type="evidence" value="ECO:0007669"/>
    <property type="project" value="TreeGrafter"/>
</dbReference>
<keyword evidence="2 4" id="KW-0238">DNA-binding</keyword>
<feature type="domain" description="HTH tetR-type" evidence="5">
    <location>
        <begin position="2"/>
        <end position="62"/>
    </location>
</feature>
<dbReference type="Proteomes" id="UP000265419">
    <property type="component" value="Unassembled WGS sequence"/>
</dbReference>
<dbReference type="PROSITE" id="PS50977">
    <property type="entry name" value="HTH_TETR_2"/>
    <property type="match status" value="1"/>
</dbReference>
<dbReference type="PRINTS" id="PR00455">
    <property type="entry name" value="HTHTETR"/>
</dbReference>
<evidence type="ECO:0000259" key="5">
    <source>
        <dbReference type="PROSITE" id="PS50977"/>
    </source>
</evidence>